<evidence type="ECO:0000256" key="8">
    <source>
        <dbReference type="PROSITE-ProRule" id="PRU01091"/>
    </source>
</evidence>
<dbReference type="Gene3D" id="3.40.50.2300">
    <property type="match status" value="1"/>
</dbReference>
<dbReference type="EMBL" id="CP014924">
    <property type="protein sequence ID" value="ANZ67211.1"/>
    <property type="molecule type" value="Genomic_DNA"/>
</dbReference>
<evidence type="ECO:0000259" key="9">
    <source>
        <dbReference type="PROSITE" id="PS50110"/>
    </source>
</evidence>
<proteinExistence type="predicted"/>
<dbReference type="AlphaFoldDB" id="A0A1B2IYT6"/>
<sequence>MPTATILIVEDHDDIRTLLKDVLAPMYTIAEAADGVKALSQFNATHPDLIILDLMLPGIMGESVLKTLRKITQVPVLVLTAIQDKQKIVDLLEEGANDYLTKPFDIDELVARVKVQLRQVPAQQSSSTTLTCGLVSVNQDTHEILVAGKRLTLPKKEFELLTILMRHPHQVYQKEQLYETVWGEPYVNGDNTMNVHLSNLRTKINNLSPDAQYVNSIWGIGVRFD</sequence>
<evidence type="ECO:0000256" key="2">
    <source>
        <dbReference type="ARBA" id="ARBA00023012"/>
    </source>
</evidence>
<dbReference type="CDD" id="cd00383">
    <property type="entry name" value="trans_reg_C"/>
    <property type="match status" value="1"/>
</dbReference>
<dbReference type="PANTHER" id="PTHR48111">
    <property type="entry name" value="REGULATOR OF RPOS"/>
    <property type="match status" value="1"/>
</dbReference>
<evidence type="ECO:0000256" key="6">
    <source>
        <dbReference type="ARBA" id="ARBA00023163"/>
    </source>
</evidence>
<evidence type="ECO:0000256" key="7">
    <source>
        <dbReference type="PROSITE-ProRule" id="PRU00169"/>
    </source>
</evidence>
<dbReference type="InterPro" id="IPR001867">
    <property type="entry name" value="OmpR/PhoB-type_DNA-bd"/>
</dbReference>
<dbReference type="KEGG" id="lpd:AYR62_09675"/>
<name>A0A1B2IYT6_9LACO</name>
<dbReference type="RefSeq" id="WP_056987928.1">
    <property type="nucleotide sequence ID" value="NZ_CP014915.1"/>
</dbReference>
<evidence type="ECO:0000313" key="12">
    <source>
        <dbReference type="Proteomes" id="UP000093267"/>
    </source>
</evidence>
<keyword evidence="12" id="KW-1185">Reference proteome</keyword>
<dbReference type="InterPro" id="IPR036388">
    <property type="entry name" value="WH-like_DNA-bd_sf"/>
</dbReference>
<dbReference type="GO" id="GO:0032993">
    <property type="term" value="C:protein-DNA complex"/>
    <property type="evidence" value="ECO:0007669"/>
    <property type="project" value="TreeGrafter"/>
</dbReference>
<gene>
    <name evidence="11" type="ORF">AYR63_08705</name>
</gene>
<dbReference type="SUPFAM" id="SSF52172">
    <property type="entry name" value="CheY-like"/>
    <property type="match status" value="1"/>
</dbReference>
<dbReference type="Pfam" id="PF00486">
    <property type="entry name" value="Trans_reg_C"/>
    <property type="match status" value="1"/>
</dbReference>
<reference evidence="11 12" key="1">
    <citation type="submission" date="2016-03" db="EMBL/GenBank/DDBJ databases">
        <title>Pediococcus and Lactobacillus from brewery environment - whole genome sequencing and assembly.</title>
        <authorList>
            <person name="Behr J."/>
            <person name="Geissler A.J."/>
            <person name="Vogel R.F."/>
        </authorList>
    </citation>
    <scope>NUCLEOTIDE SEQUENCE [LARGE SCALE GENOMIC DNA]</scope>
    <source>
        <strain evidence="11 12">TMW 1.1995</strain>
    </source>
</reference>
<evidence type="ECO:0000256" key="3">
    <source>
        <dbReference type="ARBA" id="ARBA00023015"/>
    </source>
</evidence>
<protein>
    <submittedName>
        <fullName evidence="11">DNA-binding response regulator</fullName>
    </submittedName>
</protein>
<keyword evidence="5" id="KW-0010">Activator</keyword>
<dbReference type="OrthoDB" id="1655504at2"/>
<dbReference type="PROSITE" id="PS50110">
    <property type="entry name" value="RESPONSE_REGULATORY"/>
    <property type="match status" value="1"/>
</dbReference>
<organism evidence="11 12">
    <name type="scientific">Secundilactobacillus paracollinoides</name>
    <dbReference type="NCBI Taxonomy" id="240427"/>
    <lineage>
        <taxon>Bacteria</taxon>
        <taxon>Bacillati</taxon>
        <taxon>Bacillota</taxon>
        <taxon>Bacilli</taxon>
        <taxon>Lactobacillales</taxon>
        <taxon>Lactobacillaceae</taxon>
        <taxon>Secundilactobacillus</taxon>
    </lineage>
</organism>
<dbReference type="InterPro" id="IPR001789">
    <property type="entry name" value="Sig_transdc_resp-reg_receiver"/>
</dbReference>
<keyword evidence="6" id="KW-0804">Transcription</keyword>
<keyword evidence="4 8" id="KW-0238">DNA-binding</keyword>
<keyword evidence="2" id="KW-0902">Two-component regulatory system</keyword>
<dbReference type="GO" id="GO:0005829">
    <property type="term" value="C:cytosol"/>
    <property type="evidence" value="ECO:0007669"/>
    <property type="project" value="TreeGrafter"/>
</dbReference>
<dbReference type="PROSITE" id="PS51755">
    <property type="entry name" value="OMPR_PHOB"/>
    <property type="match status" value="1"/>
</dbReference>
<feature type="modified residue" description="4-aspartylphosphate" evidence="7">
    <location>
        <position position="53"/>
    </location>
</feature>
<dbReference type="SMART" id="SM00448">
    <property type="entry name" value="REC"/>
    <property type="match status" value="1"/>
</dbReference>
<dbReference type="InterPro" id="IPR011006">
    <property type="entry name" value="CheY-like_superfamily"/>
</dbReference>
<evidence type="ECO:0000259" key="10">
    <source>
        <dbReference type="PROSITE" id="PS51755"/>
    </source>
</evidence>
<dbReference type="Proteomes" id="UP000093267">
    <property type="component" value="Chromosome"/>
</dbReference>
<dbReference type="SMART" id="SM00862">
    <property type="entry name" value="Trans_reg_C"/>
    <property type="match status" value="1"/>
</dbReference>
<keyword evidence="3" id="KW-0805">Transcription regulation</keyword>
<evidence type="ECO:0000256" key="1">
    <source>
        <dbReference type="ARBA" id="ARBA00022553"/>
    </source>
</evidence>
<evidence type="ECO:0000256" key="5">
    <source>
        <dbReference type="ARBA" id="ARBA00023159"/>
    </source>
</evidence>
<keyword evidence="1 7" id="KW-0597">Phosphoprotein</keyword>
<dbReference type="Gene3D" id="1.10.10.10">
    <property type="entry name" value="Winged helix-like DNA-binding domain superfamily/Winged helix DNA-binding domain"/>
    <property type="match status" value="1"/>
</dbReference>
<dbReference type="GO" id="GO:0000976">
    <property type="term" value="F:transcription cis-regulatory region binding"/>
    <property type="evidence" value="ECO:0007669"/>
    <property type="project" value="TreeGrafter"/>
</dbReference>
<feature type="domain" description="OmpR/PhoB-type" evidence="10">
    <location>
        <begin position="127"/>
        <end position="225"/>
    </location>
</feature>
<feature type="domain" description="Response regulatory" evidence="9">
    <location>
        <begin position="5"/>
        <end position="117"/>
    </location>
</feature>
<feature type="DNA-binding region" description="OmpR/PhoB-type" evidence="8">
    <location>
        <begin position="127"/>
        <end position="225"/>
    </location>
</feature>
<dbReference type="STRING" id="240427.AYR62_09675"/>
<dbReference type="GO" id="GO:0000156">
    <property type="term" value="F:phosphorelay response regulator activity"/>
    <property type="evidence" value="ECO:0007669"/>
    <property type="project" value="TreeGrafter"/>
</dbReference>
<evidence type="ECO:0000256" key="4">
    <source>
        <dbReference type="ARBA" id="ARBA00023125"/>
    </source>
</evidence>
<dbReference type="FunFam" id="1.10.10.10:FF:000018">
    <property type="entry name" value="DNA-binding response regulator ResD"/>
    <property type="match status" value="1"/>
</dbReference>
<dbReference type="InterPro" id="IPR039420">
    <property type="entry name" value="WalR-like"/>
</dbReference>
<accession>A0A1B2IYT6</accession>
<dbReference type="PANTHER" id="PTHR48111:SF2">
    <property type="entry name" value="RESPONSE REGULATOR SAER"/>
    <property type="match status" value="1"/>
</dbReference>
<dbReference type="GO" id="GO:0006355">
    <property type="term" value="P:regulation of DNA-templated transcription"/>
    <property type="evidence" value="ECO:0007669"/>
    <property type="project" value="InterPro"/>
</dbReference>
<dbReference type="Pfam" id="PF00072">
    <property type="entry name" value="Response_reg"/>
    <property type="match status" value="1"/>
</dbReference>
<evidence type="ECO:0000313" key="11">
    <source>
        <dbReference type="EMBL" id="ANZ67211.1"/>
    </source>
</evidence>